<dbReference type="PANTHER" id="PTHR43179:SF7">
    <property type="entry name" value="RHAMNOSYLTRANSFERASE WBBL"/>
    <property type="match status" value="1"/>
</dbReference>
<evidence type="ECO:0000313" key="4">
    <source>
        <dbReference type="EMBL" id="PIS14355.1"/>
    </source>
</evidence>
<evidence type="ECO:0000256" key="1">
    <source>
        <dbReference type="ARBA" id="ARBA00022679"/>
    </source>
</evidence>
<accession>A0A2H0WP16</accession>
<keyword evidence="1 4" id="KW-0808">Transferase</keyword>
<dbReference type="GO" id="GO:0016740">
    <property type="term" value="F:transferase activity"/>
    <property type="evidence" value="ECO:0007669"/>
    <property type="project" value="UniProtKB-KW"/>
</dbReference>
<sequence>MLFTRRLPVEEIKLSIIILSYNTAKLLSECLKSLKFEIRNLKFKIEVIVVDNNSSDESVKEIKNFKFDIETSLKIKNLKLKIIENENNFGFAKGNNIGLKEARGEYVLFLNSDTQVFPDSLKETVVFMEDNPDVGALTIKTLLVSGKMDPDCHRGFPTPWASITYFLGLEKLFPKCRICGQYHKFYLNLNENHEIDSGAGAFMMVPKKVIDEVGGWDENYFFYGEDLDFYFRIKNAGYKVMFFAKPLLKHYKGASSGLRKESKSIANNSKENRIRVAKASVEAMEIFYKKFYKDNYPGWLTYLVLTAIRIKGLFRVLKYQLQ</sequence>
<feature type="domain" description="Galactosyltransferase C-terminal" evidence="3">
    <location>
        <begin position="189"/>
        <end position="245"/>
    </location>
</feature>
<gene>
    <name evidence="4" type="ORF">COT64_03075</name>
</gene>
<dbReference type="Pfam" id="PF02709">
    <property type="entry name" value="Glyco_transf_7C"/>
    <property type="match status" value="1"/>
</dbReference>
<dbReference type="InterPro" id="IPR027791">
    <property type="entry name" value="Galactosyl_T_C"/>
</dbReference>
<evidence type="ECO:0000259" key="3">
    <source>
        <dbReference type="Pfam" id="PF02709"/>
    </source>
</evidence>
<evidence type="ECO:0000313" key="5">
    <source>
        <dbReference type="Proteomes" id="UP000230775"/>
    </source>
</evidence>
<dbReference type="CDD" id="cd04186">
    <property type="entry name" value="GT_2_like_c"/>
    <property type="match status" value="1"/>
</dbReference>
<proteinExistence type="predicted"/>
<feature type="domain" description="Glycosyltransferase 2-like" evidence="2">
    <location>
        <begin position="15"/>
        <end position="138"/>
    </location>
</feature>
<dbReference type="InterPro" id="IPR029044">
    <property type="entry name" value="Nucleotide-diphossugar_trans"/>
</dbReference>
<name>A0A2H0WP16_9BACT</name>
<dbReference type="Pfam" id="PF00535">
    <property type="entry name" value="Glycos_transf_2"/>
    <property type="match status" value="1"/>
</dbReference>
<evidence type="ECO:0000259" key="2">
    <source>
        <dbReference type="Pfam" id="PF00535"/>
    </source>
</evidence>
<dbReference type="EMBL" id="PEZI01000066">
    <property type="protein sequence ID" value="PIS14355.1"/>
    <property type="molecule type" value="Genomic_DNA"/>
</dbReference>
<dbReference type="PANTHER" id="PTHR43179">
    <property type="entry name" value="RHAMNOSYLTRANSFERASE WBBL"/>
    <property type="match status" value="1"/>
</dbReference>
<organism evidence="4 5">
    <name type="scientific">Candidatus Shapirobacteria bacterium CG09_land_8_20_14_0_10_39_12</name>
    <dbReference type="NCBI Taxonomy" id="1974885"/>
    <lineage>
        <taxon>Bacteria</taxon>
        <taxon>Candidatus Shapironibacteriota</taxon>
    </lineage>
</organism>
<dbReference type="InterPro" id="IPR001173">
    <property type="entry name" value="Glyco_trans_2-like"/>
</dbReference>
<reference evidence="5" key="1">
    <citation type="submission" date="2017-09" db="EMBL/GenBank/DDBJ databases">
        <title>Depth-based differentiation of microbial function through sediment-hosted aquifers and enrichment of novel symbionts in the deep terrestrial subsurface.</title>
        <authorList>
            <person name="Probst A.J."/>
            <person name="Ladd B."/>
            <person name="Jarett J.K."/>
            <person name="Geller-Mcgrath D.E."/>
            <person name="Sieber C.M.K."/>
            <person name="Emerson J.B."/>
            <person name="Anantharaman K."/>
            <person name="Thomas B.C."/>
            <person name="Malmstrom R."/>
            <person name="Stieglmeier M."/>
            <person name="Klingl A."/>
            <person name="Woyke T."/>
            <person name="Ryan C.M."/>
            <person name="Banfield J.F."/>
        </authorList>
    </citation>
    <scope>NUCLEOTIDE SEQUENCE [LARGE SCALE GENOMIC DNA]</scope>
</reference>
<dbReference type="Proteomes" id="UP000230775">
    <property type="component" value="Unassembled WGS sequence"/>
</dbReference>
<dbReference type="AlphaFoldDB" id="A0A2H0WP16"/>
<dbReference type="SUPFAM" id="SSF53448">
    <property type="entry name" value="Nucleotide-diphospho-sugar transferases"/>
    <property type="match status" value="1"/>
</dbReference>
<dbReference type="Gene3D" id="3.90.550.10">
    <property type="entry name" value="Spore Coat Polysaccharide Biosynthesis Protein SpsA, Chain A"/>
    <property type="match status" value="1"/>
</dbReference>
<comment type="caution">
    <text evidence="4">The sequence shown here is derived from an EMBL/GenBank/DDBJ whole genome shotgun (WGS) entry which is preliminary data.</text>
</comment>
<protein>
    <submittedName>
        <fullName evidence="4">Glycosyl transferase family 2</fullName>
    </submittedName>
</protein>